<comment type="caution">
    <text evidence="4">The sequence shown here is derived from an EMBL/GenBank/DDBJ whole genome shotgun (WGS) entry which is preliminary data.</text>
</comment>
<dbReference type="GO" id="GO:0005829">
    <property type="term" value="C:cytosol"/>
    <property type="evidence" value="ECO:0007669"/>
    <property type="project" value="TreeGrafter"/>
</dbReference>
<feature type="compositionally biased region" description="Basic and acidic residues" evidence="2">
    <location>
        <begin position="38"/>
        <end position="48"/>
    </location>
</feature>
<dbReference type="InterPro" id="IPR001387">
    <property type="entry name" value="Cro/C1-type_HTH"/>
</dbReference>
<dbReference type="Gene3D" id="1.10.260.40">
    <property type="entry name" value="lambda repressor-like DNA-binding domains"/>
    <property type="match status" value="1"/>
</dbReference>
<accession>A0A964WU33</accession>
<name>A0A964WU33_9HYPH</name>
<dbReference type="SUPFAM" id="SSF47413">
    <property type="entry name" value="lambda repressor-like DNA-binding domains"/>
    <property type="match status" value="1"/>
</dbReference>
<dbReference type="InterPro" id="IPR010982">
    <property type="entry name" value="Lambda_DNA-bd_dom_sf"/>
</dbReference>
<evidence type="ECO:0000256" key="1">
    <source>
        <dbReference type="ARBA" id="ARBA00023125"/>
    </source>
</evidence>
<dbReference type="PANTHER" id="PTHR46797:SF1">
    <property type="entry name" value="METHYLPHOSPHONATE SYNTHASE"/>
    <property type="match status" value="1"/>
</dbReference>
<dbReference type="Proteomes" id="UP000773614">
    <property type="component" value="Unassembled WGS sequence"/>
</dbReference>
<feature type="domain" description="HTH cro/C1-type" evidence="3">
    <location>
        <begin position="55"/>
        <end position="109"/>
    </location>
</feature>
<dbReference type="Pfam" id="PF01381">
    <property type="entry name" value="HTH_3"/>
    <property type="match status" value="1"/>
</dbReference>
<dbReference type="PANTHER" id="PTHR46797">
    <property type="entry name" value="HTH-TYPE TRANSCRIPTIONAL REGULATOR"/>
    <property type="match status" value="1"/>
</dbReference>
<organism evidence="4 5">
    <name type="scientific">Propylenella binzhouense</name>
    <dbReference type="NCBI Taxonomy" id="2555902"/>
    <lineage>
        <taxon>Bacteria</taxon>
        <taxon>Pseudomonadati</taxon>
        <taxon>Pseudomonadota</taxon>
        <taxon>Alphaproteobacteria</taxon>
        <taxon>Hyphomicrobiales</taxon>
        <taxon>Propylenellaceae</taxon>
        <taxon>Propylenella</taxon>
    </lineage>
</organism>
<keyword evidence="1" id="KW-0238">DNA-binding</keyword>
<dbReference type="InterPro" id="IPR013096">
    <property type="entry name" value="Cupin_2"/>
</dbReference>
<keyword evidence="5" id="KW-1185">Reference proteome</keyword>
<dbReference type="CDD" id="cd02209">
    <property type="entry name" value="cupin_XRE_C"/>
    <property type="match status" value="1"/>
</dbReference>
<dbReference type="GO" id="GO:0003700">
    <property type="term" value="F:DNA-binding transcription factor activity"/>
    <property type="evidence" value="ECO:0007669"/>
    <property type="project" value="TreeGrafter"/>
</dbReference>
<evidence type="ECO:0000259" key="3">
    <source>
        <dbReference type="PROSITE" id="PS50943"/>
    </source>
</evidence>
<gene>
    <name evidence="4" type="ORF">E4O86_12950</name>
</gene>
<proteinExistence type="predicted"/>
<sequence length="234" mass="25752">MRSAGSGRHREDQGNDVVQAPGTRRAAELATEQPADLPDSRRRAEQPEYHIGSKLKHARLVRGHTLKELAEIVGCSESMLSKLENEKLTPSISFLHRLASALGTSIAELFAEGDQAASPVHHFPAERRARIVEDPELGRSGAWFERIIPIAKSGLLQANILNIPPGVRSDGMVQHVGEELGYLIEGELDVVVDDKAYTMRSGDLLFFPSSLPHGYENRGERVARILWVNTPPSL</sequence>
<dbReference type="GO" id="GO:0003677">
    <property type="term" value="F:DNA binding"/>
    <property type="evidence" value="ECO:0007669"/>
    <property type="project" value="UniProtKB-KW"/>
</dbReference>
<dbReference type="EMBL" id="SPKJ01000043">
    <property type="protein sequence ID" value="MYZ48618.1"/>
    <property type="molecule type" value="Genomic_DNA"/>
</dbReference>
<evidence type="ECO:0000313" key="5">
    <source>
        <dbReference type="Proteomes" id="UP000773614"/>
    </source>
</evidence>
<dbReference type="CDD" id="cd00093">
    <property type="entry name" value="HTH_XRE"/>
    <property type="match status" value="1"/>
</dbReference>
<dbReference type="SUPFAM" id="SSF51182">
    <property type="entry name" value="RmlC-like cupins"/>
    <property type="match status" value="1"/>
</dbReference>
<dbReference type="Pfam" id="PF07883">
    <property type="entry name" value="Cupin_2"/>
    <property type="match status" value="1"/>
</dbReference>
<dbReference type="InterPro" id="IPR014710">
    <property type="entry name" value="RmlC-like_jellyroll"/>
</dbReference>
<feature type="region of interest" description="Disordered" evidence="2">
    <location>
        <begin position="1"/>
        <end position="50"/>
    </location>
</feature>
<dbReference type="AlphaFoldDB" id="A0A964WU33"/>
<dbReference type="PROSITE" id="PS50943">
    <property type="entry name" value="HTH_CROC1"/>
    <property type="match status" value="1"/>
</dbReference>
<evidence type="ECO:0000313" key="4">
    <source>
        <dbReference type="EMBL" id="MYZ48618.1"/>
    </source>
</evidence>
<dbReference type="OrthoDB" id="9814751at2"/>
<dbReference type="InterPro" id="IPR050807">
    <property type="entry name" value="TransReg_Diox_bact_type"/>
</dbReference>
<reference evidence="4" key="1">
    <citation type="submission" date="2019-03" db="EMBL/GenBank/DDBJ databases">
        <title>Afifella sp. nov., isolated from activated sludge.</title>
        <authorList>
            <person name="Li Q."/>
            <person name="Liu Y."/>
        </authorList>
    </citation>
    <scope>NUCLEOTIDE SEQUENCE</scope>
    <source>
        <strain evidence="4">L72</strain>
    </source>
</reference>
<dbReference type="InterPro" id="IPR011051">
    <property type="entry name" value="RmlC_Cupin_sf"/>
</dbReference>
<dbReference type="Gene3D" id="2.60.120.10">
    <property type="entry name" value="Jelly Rolls"/>
    <property type="match status" value="1"/>
</dbReference>
<dbReference type="SMART" id="SM00530">
    <property type="entry name" value="HTH_XRE"/>
    <property type="match status" value="1"/>
</dbReference>
<evidence type="ECO:0000256" key="2">
    <source>
        <dbReference type="SAM" id="MobiDB-lite"/>
    </source>
</evidence>
<protein>
    <submittedName>
        <fullName evidence="4">Cupin domain-containing protein</fullName>
    </submittedName>
</protein>